<keyword evidence="3 7" id="KW-0561">Oxygen transport</keyword>
<dbReference type="GO" id="GO:0020037">
    <property type="term" value="F:heme binding"/>
    <property type="evidence" value="ECO:0007669"/>
    <property type="project" value="InterPro"/>
</dbReference>
<name>A0AAN8FTN6_TRICO</name>
<dbReference type="GO" id="GO:0005344">
    <property type="term" value="F:oxygen carrier activity"/>
    <property type="evidence" value="ECO:0007669"/>
    <property type="project" value="UniProtKB-KW"/>
</dbReference>
<gene>
    <name evidence="10" type="ORF">GCK32_016200</name>
</gene>
<evidence type="ECO:0000259" key="9">
    <source>
        <dbReference type="PROSITE" id="PS01033"/>
    </source>
</evidence>
<feature type="chain" id="PRO_5042958324" evidence="8">
    <location>
        <begin position="16"/>
        <end position="173"/>
    </location>
</feature>
<dbReference type="Gene3D" id="1.10.490.10">
    <property type="entry name" value="Globins"/>
    <property type="match status" value="1"/>
</dbReference>
<feature type="signal peptide" evidence="8">
    <location>
        <begin position="1"/>
        <end position="15"/>
    </location>
</feature>
<dbReference type="InterPro" id="IPR044399">
    <property type="entry name" value="Mb-like_M"/>
</dbReference>
<dbReference type="InterPro" id="IPR012085">
    <property type="entry name" value="Globin_nematode"/>
</dbReference>
<evidence type="ECO:0000313" key="10">
    <source>
        <dbReference type="EMBL" id="KAK5969893.1"/>
    </source>
</evidence>
<evidence type="ECO:0000256" key="4">
    <source>
        <dbReference type="ARBA" id="ARBA00022723"/>
    </source>
</evidence>
<dbReference type="InterPro" id="IPR009050">
    <property type="entry name" value="Globin-like_sf"/>
</dbReference>
<evidence type="ECO:0000313" key="11">
    <source>
        <dbReference type="Proteomes" id="UP001331761"/>
    </source>
</evidence>
<evidence type="ECO:0000256" key="1">
    <source>
        <dbReference type="ARBA" id="ARBA00022448"/>
    </source>
</evidence>
<comment type="caution">
    <text evidence="10">The sequence shown here is derived from an EMBL/GenBank/DDBJ whole genome shotgun (WGS) entry which is preliminary data.</text>
</comment>
<protein>
    <submittedName>
        <fullName evidence="10">Cuticle globin</fullName>
    </submittedName>
</protein>
<proteinExistence type="inferred from homology"/>
<keyword evidence="4 6" id="KW-0479">Metal-binding</keyword>
<dbReference type="InterPro" id="IPR012292">
    <property type="entry name" value="Globin/Proto"/>
</dbReference>
<comment type="similarity">
    <text evidence="7">Belongs to the globin family.</text>
</comment>
<dbReference type="AlphaFoldDB" id="A0AAN8FTN6"/>
<dbReference type="CDD" id="cd01040">
    <property type="entry name" value="Mb-like"/>
    <property type="match status" value="1"/>
</dbReference>
<keyword evidence="1 7" id="KW-0813">Transport</keyword>
<evidence type="ECO:0000256" key="5">
    <source>
        <dbReference type="ARBA" id="ARBA00023004"/>
    </source>
</evidence>
<keyword evidence="11" id="KW-1185">Reference proteome</keyword>
<evidence type="ECO:0000256" key="2">
    <source>
        <dbReference type="ARBA" id="ARBA00022617"/>
    </source>
</evidence>
<organism evidence="10 11">
    <name type="scientific">Trichostrongylus colubriformis</name>
    <name type="common">Black scour worm</name>
    <dbReference type="NCBI Taxonomy" id="6319"/>
    <lineage>
        <taxon>Eukaryota</taxon>
        <taxon>Metazoa</taxon>
        <taxon>Ecdysozoa</taxon>
        <taxon>Nematoda</taxon>
        <taxon>Chromadorea</taxon>
        <taxon>Rhabditida</taxon>
        <taxon>Rhabditina</taxon>
        <taxon>Rhabditomorpha</taxon>
        <taxon>Strongyloidea</taxon>
        <taxon>Trichostrongylidae</taxon>
        <taxon>Trichostrongylus</taxon>
    </lineage>
</organism>
<feature type="binding site" description="proximal binding residue" evidence="6">
    <location>
        <position position="114"/>
    </location>
    <ligand>
        <name>heme</name>
        <dbReference type="ChEBI" id="CHEBI:30413"/>
    </ligand>
    <ligandPart>
        <name>Fe</name>
        <dbReference type="ChEBI" id="CHEBI:18248"/>
    </ligandPart>
</feature>
<evidence type="ECO:0000256" key="8">
    <source>
        <dbReference type="SAM" id="SignalP"/>
    </source>
</evidence>
<reference evidence="10 11" key="1">
    <citation type="submission" date="2019-10" db="EMBL/GenBank/DDBJ databases">
        <title>Assembly and Annotation for the nematode Trichostrongylus colubriformis.</title>
        <authorList>
            <person name="Martin J."/>
        </authorList>
    </citation>
    <scope>NUCLEOTIDE SEQUENCE [LARGE SCALE GENOMIC DNA]</scope>
    <source>
        <strain evidence="10">G859</strain>
        <tissue evidence="10">Whole worm</tissue>
    </source>
</reference>
<dbReference type="GO" id="GO:0005506">
    <property type="term" value="F:iron ion binding"/>
    <property type="evidence" value="ECO:0007669"/>
    <property type="project" value="InterPro"/>
</dbReference>
<dbReference type="PROSITE" id="PS01033">
    <property type="entry name" value="GLOBIN"/>
    <property type="match status" value="1"/>
</dbReference>
<keyword evidence="2 7" id="KW-0349">Heme</keyword>
<accession>A0AAN8FTN6</accession>
<sequence length="173" mass="20003">MRFLLLAAFVAYAYAKSDEEIRKDALSALDVVPLGSTPEKLENGREFYKYFFTNHQDLRKYFKGAETFTADDIAKSDRFKKLGNQLLLSVHLAADTYDNEMIFRAFVRDTIDRHVDRGLDPKLWKEFWTIYQKFLESKGKTLSADQKAAFDAIGTRFNDEAQKQLAHHGLPHT</sequence>
<keyword evidence="5 6" id="KW-0408">Iron</keyword>
<dbReference type="Proteomes" id="UP001331761">
    <property type="component" value="Unassembled WGS sequence"/>
</dbReference>
<dbReference type="InterPro" id="IPR000971">
    <property type="entry name" value="Globin"/>
</dbReference>
<evidence type="ECO:0000256" key="7">
    <source>
        <dbReference type="RuleBase" id="RU000356"/>
    </source>
</evidence>
<dbReference type="GO" id="GO:0019825">
    <property type="term" value="F:oxygen binding"/>
    <property type="evidence" value="ECO:0007669"/>
    <property type="project" value="InterPro"/>
</dbReference>
<evidence type="ECO:0000256" key="6">
    <source>
        <dbReference type="PIRSR" id="PIRSR002026-1"/>
    </source>
</evidence>
<dbReference type="EMBL" id="WIXE01019610">
    <property type="protein sequence ID" value="KAK5969893.1"/>
    <property type="molecule type" value="Genomic_DNA"/>
</dbReference>
<evidence type="ECO:0000256" key="3">
    <source>
        <dbReference type="ARBA" id="ARBA00022621"/>
    </source>
</evidence>
<keyword evidence="8" id="KW-0732">Signal</keyword>
<feature type="domain" description="Globin" evidence="9">
    <location>
        <begin position="25"/>
        <end position="166"/>
    </location>
</feature>
<dbReference type="SUPFAM" id="SSF46458">
    <property type="entry name" value="Globin-like"/>
    <property type="match status" value="1"/>
</dbReference>
<dbReference type="Pfam" id="PF00042">
    <property type="entry name" value="Globin"/>
    <property type="match status" value="1"/>
</dbReference>
<dbReference type="PIRSF" id="PIRSF002026">
    <property type="entry name" value="Nematode_globin"/>
    <property type="match status" value="1"/>
</dbReference>